<dbReference type="RefSeq" id="WP_256763109.1">
    <property type="nucleotide sequence ID" value="NZ_JANIGO010000001.1"/>
</dbReference>
<evidence type="ECO:0000256" key="4">
    <source>
        <dbReference type="ARBA" id="ARBA00023136"/>
    </source>
</evidence>
<dbReference type="EMBL" id="JANIGO010000001">
    <property type="protein sequence ID" value="MCQ8895430.1"/>
    <property type="molecule type" value="Genomic_DNA"/>
</dbReference>
<feature type="transmembrane region" description="Helical" evidence="5">
    <location>
        <begin position="128"/>
        <end position="148"/>
    </location>
</feature>
<feature type="domain" description="EamA" evidence="6">
    <location>
        <begin position="155"/>
        <end position="290"/>
    </location>
</feature>
<dbReference type="InterPro" id="IPR050638">
    <property type="entry name" value="AA-Vitamin_Transporters"/>
</dbReference>
<evidence type="ECO:0000256" key="5">
    <source>
        <dbReference type="SAM" id="Phobius"/>
    </source>
</evidence>
<evidence type="ECO:0000259" key="6">
    <source>
        <dbReference type="Pfam" id="PF00892"/>
    </source>
</evidence>
<dbReference type="InterPro" id="IPR037185">
    <property type="entry name" value="EmrE-like"/>
</dbReference>
<proteinExistence type="predicted"/>
<reference evidence="7 8" key="1">
    <citation type="submission" date="2022-07" db="EMBL/GenBank/DDBJ databases">
        <authorList>
            <person name="Xamxidin M."/>
            <person name="Wu M."/>
        </authorList>
    </citation>
    <scope>NUCLEOTIDE SEQUENCE [LARGE SCALE GENOMIC DNA]</scope>
    <source>
        <strain evidence="7 8">NBRC 111650</strain>
    </source>
</reference>
<comment type="caution">
    <text evidence="7">The sequence shown here is derived from an EMBL/GenBank/DDBJ whole genome shotgun (WGS) entry which is preliminary data.</text>
</comment>
<dbReference type="SUPFAM" id="SSF103481">
    <property type="entry name" value="Multidrug resistance efflux transporter EmrE"/>
    <property type="match status" value="2"/>
</dbReference>
<feature type="transmembrane region" description="Helical" evidence="5">
    <location>
        <begin position="74"/>
        <end position="97"/>
    </location>
</feature>
<comment type="subcellular location">
    <subcellularLocation>
        <location evidence="1">Membrane</location>
        <topology evidence="1">Multi-pass membrane protein</topology>
    </subcellularLocation>
</comment>
<sequence>MKKIEVSTLIWLLFVLLAFASNSLLCRAALGMGQIDPFTFTAVRLISGAVTLVVLLGLWGVPGGSPAAPTVWRAGSWAGAVSLFAYAVLFSLAYVQLNTATGALIQFAAVQFCMLVYAAFYGDRLRGWRAVGAGLAAVGLVVLLAPKAQHPDSVWAVLSMAGAGLCWGVYSIVGRGSRFPLADTGGNFWRSALLVALLWALHDAGSVSSGLPPTWGGLVLALASGCLASGVGYAVWYKVLPRLPTSSAASVQLSVPVLAAVAGIVLLNEPFEAHVWVAMVLTLAGIGLVLRARA</sequence>
<feature type="transmembrane region" description="Helical" evidence="5">
    <location>
        <begin position="248"/>
        <end position="267"/>
    </location>
</feature>
<name>A0ABT1WD59_9BURK</name>
<feature type="transmembrane region" description="Helical" evidence="5">
    <location>
        <begin position="273"/>
        <end position="290"/>
    </location>
</feature>
<evidence type="ECO:0000256" key="1">
    <source>
        <dbReference type="ARBA" id="ARBA00004141"/>
    </source>
</evidence>
<evidence type="ECO:0000313" key="7">
    <source>
        <dbReference type="EMBL" id="MCQ8895430.1"/>
    </source>
</evidence>
<evidence type="ECO:0000256" key="2">
    <source>
        <dbReference type="ARBA" id="ARBA00022692"/>
    </source>
</evidence>
<dbReference type="Proteomes" id="UP001204142">
    <property type="component" value="Unassembled WGS sequence"/>
</dbReference>
<dbReference type="Pfam" id="PF00892">
    <property type="entry name" value="EamA"/>
    <property type="match status" value="2"/>
</dbReference>
<dbReference type="InterPro" id="IPR000620">
    <property type="entry name" value="EamA_dom"/>
</dbReference>
<feature type="domain" description="EamA" evidence="6">
    <location>
        <begin position="8"/>
        <end position="144"/>
    </location>
</feature>
<gene>
    <name evidence="7" type="ORF">NQT62_03125</name>
</gene>
<dbReference type="PANTHER" id="PTHR32322:SF9">
    <property type="entry name" value="AMINO-ACID METABOLITE EFFLUX PUMP-RELATED"/>
    <property type="match status" value="1"/>
</dbReference>
<keyword evidence="2 5" id="KW-0812">Transmembrane</keyword>
<keyword evidence="3 5" id="KW-1133">Transmembrane helix</keyword>
<protein>
    <submittedName>
        <fullName evidence="7">DMT family transporter</fullName>
    </submittedName>
</protein>
<feature type="transmembrane region" description="Helical" evidence="5">
    <location>
        <begin position="154"/>
        <end position="173"/>
    </location>
</feature>
<keyword evidence="8" id="KW-1185">Reference proteome</keyword>
<feature type="transmembrane region" description="Helical" evidence="5">
    <location>
        <begin position="185"/>
        <end position="202"/>
    </location>
</feature>
<feature type="transmembrane region" description="Helical" evidence="5">
    <location>
        <begin position="38"/>
        <end position="62"/>
    </location>
</feature>
<organism evidence="7 8">
    <name type="scientific">Limnobacter humi</name>
    <dbReference type="NCBI Taxonomy" id="1778671"/>
    <lineage>
        <taxon>Bacteria</taxon>
        <taxon>Pseudomonadati</taxon>
        <taxon>Pseudomonadota</taxon>
        <taxon>Betaproteobacteria</taxon>
        <taxon>Burkholderiales</taxon>
        <taxon>Burkholderiaceae</taxon>
        <taxon>Limnobacter</taxon>
    </lineage>
</organism>
<keyword evidence="4 5" id="KW-0472">Membrane</keyword>
<dbReference type="PANTHER" id="PTHR32322">
    <property type="entry name" value="INNER MEMBRANE TRANSPORTER"/>
    <property type="match status" value="1"/>
</dbReference>
<feature type="transmembrane region" description="Helical" evidence="5">
    <location>
        <begin position="103"/>
        <end position="121"/>
    </location>
</feature>
<evidence type="ECO:0000313" key="8">
    <source>
        <dbReference type="Proteomes" id="UP001204142"/>
    </source>
</evidence>
<evidence type="ECO:0000256" key="3">
    <source>
        <dbReference type="ARBA" id="ARBA00022989"/>
    </source>
</evidence>
<feature type="transmembrane region" description="Helical" evidence="5">
    <location>
        <begin position="214"/>
        <end position="236"/>
    </location>
</feature>
<accession>A0ABT1WD59</accession>
<dbReference type="Gene3D" id="1.10.3730.20">
    <property type="match status" value="1"/>
</dbReference>